<evidence type="ECO:0000256" key="3">
    <source>
        <dbReference type="SAM" id="Phobius"/>
    </source>
</evidence>
<organism evidence="4 5">
    <name type="scientific">Bifidobacterium animalis subsp. animalis IM386</name>
    <dbReference type="NCBI Taxonomy" id="1402194"/>
    <lineage>
        <taxon>Bacteria</taxon>
        <taxon>Bacillati</taxon>
        <taxon>Actinomycetota</taxon>
        <taxon>Actinomycetes</taxon>
        <taxon>Bifidobacteriales</taxon>
        <taxon>Bifidobacteriaceae</taxon>
        <taxon>Bifidobacterium</taxon>
    </lineage>
</organism>
<dbReference type="Proteomes" id="UP000035645">
    <property type="component" value="Unassembled WGS sequence"/>
</dbReference>
<dbReference type="Pfam" id="PF04203">
    <property type="entry name" value="Sortase"/>
    <property type="match status" value="1"/>
</dbReference>
<keyword evidence="3" id="KW-0472">Membrane</keyword>
<sequence>MPRRHRTGRHGEAAGSRRRFAPRIRQDIARKDGVAASFAIIGWICYIAAALLLSWVVGALIHNDMIARTVADVVASAPSTWPAGDRKAIYNRAREYNGRLDVQFGGRIPADAASETGPARETLDTAYMTTLSLDDKGAMARLSIPQISVNIPIYHTTLDSSLDDGAGHIYGTALPIGDPHTYSALAAHSGGVQGMLFTRLGELHKGAVFYIDVLGGEHGYRVEDIRTIKPEQMERTLQDLRKQYGDGEATVTLVTCTPIGVNTERLLVTGVRENIPQSIPPGSTQKDTRLIAVCIGIALFVLLIALAILVTWLRKRRAVQRN</sequence>
<evidence type="ECO:0000313" key="4">
    <source>
        <dbReference type="EMBL" id="CDI67334.1"/>
    </source>
</evidence>
<dbReference type="SUPFAM" id="SSF63817">
    <property type="entry name" value="Sortase"/>
    <property type="match status" value="1"/>
</dbReference>
<reference evidence="4 5" key="1">
    <citation type="submission" date="2013-10" db="EMBL/GenBank/DDBJ databases">
        <authorList>
            <person name="Manrique M."/>
        </authorList>
    </citation>
    <scope>NUCLEOTIDE SEQUENCE [LARGE SCALE GENOMIC DNA]</scope>
    <source>
        <strain evidence="4 5">IM386</strain>
    </source>
</reference>
<keyword evidence="1" id="KW-0378">Hydrolase</keyword>
<dbReference type="GO" id="GO:0016787">
    <property type="term" value="F:hydrolase activity"/>
    <property type="evidence" value="ECO:0007669"/>
    <property type="project" value="UniProtKB-KW"/>
</dbReference>
<evidence type="ECO:0000256" key="2">
    <source>
        <dbReference type="PIRSR" id="PIRSR605754-1"/>
    </source>
</evidence>
<dbReference type="AlphaFoldDB" id="A0AAV2W3Y5"/>
<dbReference type="CDD" id="cd05827">
    <property type="entry name" value="Sortase_C"/>
    <property type="match status" value="1"/>
</dbReference>
<keyword evidence="3" id="KW-1133">Transmembrane helix</keyword>
<dbReference type="NCBIfam" id="NF033745">
    <property type="entry name" value="class_C_sortase"/>
    <property type="match status" value="1"/>
</dbReference>
<dbReference type="NCBIfam" id="TIGR01076">
    <property type="entry name" value="sortase_fam"/>
    <property type="match status" value="1"/>
</dbReference>
<comment type="caution">
    <text evidence="4">The sequence shown here is derived from an EMBL/GenBank/DDBJ whole genome shotgun (WGS) entry which is preliminary data.</text>
</comment>
<protein>
    <submittedName>
        <fullName evidence="4">Sortase family protein</fullName>
    </submittedName>
</protein>
<feature type="active site" description="Proton donor/acceptor" evidence="2">
    <location>
        <position position="188"/>
    </location>
</feature>
<keyword evidence="3" id="KW-0812">Transmembrane</keyword>
<reference evidence="4 5" key="2">
    <citation type="submission" date="2015-01" db="EMBL/GenBank/DDBJ databases">
        <title>Genome sequence of a Bifidobacterium animalis strain.</title>
        <authorList>
            <person name="Bogovic-Matijasic B."/>
            <person name="Hacin B."/>
            <person name="Citar M."/>
            <person name="Svigelj K."/>
            <person name="Stempelj M."/>
            <person name="Rogelj I."/>
        </authorList>
    </citation>
    <scope>NUCLEOTIDE SEQUENCE [LARGE SCALE GENOMIC DNA]</scope>
    <source>
        <strain evidence="4 5">IM386</strain>
    </source>
</reference>
<evidence type="ECO:0000256" key="1">
    <source>
        <dbReference type="ARBA" id="ARBA00022801"/>
    </source>
</evidence>
<dbReference type="EMBL" id="CBUQ010000005">
    <property type="protein sequence ID" value="CDI67334.1"/>
    <property type="molecule type" value="Genomic_DNA"/>
</dbReference>
<dbReference type="InterPro" id="IPR023365">
    <property type="entry name" value="Sortase_dom-sf"/>
</dbReference>
<feature type="transmembrane region" description="Helical" evidence="3">
    <location>
        <begin position="33"/>
        <end position="57"/>
    </location>
</feature>
<dbReference type="RefSeq" id="WP_014698086.1">
    <property type="nucleotide sequence ID" value="NZ_CBUQ010000005.1"/>
</dbReference>
<dbReference type="Gene3D" id="2.40.260.10">
    <property type="entry name" value="Sortase"/>
    <property type="match status" value="1"/>
</dbReference>
<proteinExistence type="predicted"/>
<evidence type="ECO:0000313" key="5">
    <source>
        <dbReference type="Proteomes" id="UP000035645"/>
    </source>
</evidence>
<feature type="transmembrane region" description="Helical" evidence="3">
    <location>
        <begin position="290"/>
        <end position="313"/>
    </location>
</feature>
<accession>A0AAV2W3Y5</accession>
<gene>
    <name evidence="4" type="ORF">BANIM336_00643</name>
</gene>
<feature type="active site" description="Acyl-thioester intermediate" evidence="2">
    <location>
        <position position="256"/>
    </location>
</feature>
<dbReference type="InterPro" id="IPR042002">
    <property type="entry name" value="Sortase_C"/>
</dbReference>
<dbReference type="InterPro" id="IPR005754">
    <property type="entry name" value="Sortase"/>
</dbReference>
<name>A0AAV2W3Y5_9BIFI</name>